<organism evidence="1 2">
    <name type="scientific">Rhododendron molle</name>
    <name type="common">Chinese azalea</name>
    <name type="synonym">Azalea mollis</name>
    <dbReference type="NCBI Taxonomy" id="49168"/>
    <lineage>
        <taxon>Eukaryota</taxon>
        <taxon>Viridiplantae</taxon>
        <taxon>Streptophyta</taxon>
        <taxon>Embryophyta</taxon>
        <taxon>Tracheophyta</taxon>
        <taxon>Spermatophyta</taxon>
        <taxon>Magnoliopsida</taxon>
        <taxon>eudicotyledons</taxon>
        <taxon>Gunneridae</taxon>
        <taxon>Pentapetalae</taxon>
        <taxon>asterids</taxon>
        <taxon>Ericales</taxon>
        <taxon>Ericaceae</taxon>
        <taxon>Ericoideae</taxon>
        <taxon>Rhodoreae</taxon>
        <taxon>Rhododendron</taxon>
    </lineage>
</organism>
<comment type="caution">
    <text evidence="1">The sequence shown here is derived from an EMBL/GenBank/DDBJ whole genome shotgun (WGS) entry which is preliminary data.</text>
</comment>
<dbReference type="Proteomes" id="UP001062846">
    <property type="component" value="Chromosome 3"/>
</dbReference>
<reference evidence="1" key="1">
    <citation type="submission" date="2022-02" db="EMBL/GenBank/DDBJ databases">
        <title>Plant Genome Project.</title>
        <authorList>
            <person name="Zhang R.-G."/>
        </authorList>
    </citation>
    <scope>NUCLEOTIDE SEQUENCE</scope>
    <source>
        <strain evidence="1">AT1</strain>
    </source>
</reference>
<protein>
    <submittedName>
        <fullName evidence="1">Uncharacterized protein</fullName>
    </submittedName>
</protein>
<keyword evidence="2" id="KW-1185">Reference proteome</keyword>
<proteinExistence type="predicted"/>
<gene>
    <name evidence="1" type="ORF">RHMOL_Rhmol03G0197600</name>
</gene>
<evidence type="ECO:0000313" key="2">
    <source>
        <dbReference type="Proteomes" id="UP001062846"/>
    </source>
</evidence>
<accession>A0ACC0PG22</accession>
<evidence type="ECO:0000313" key="1">
    <source>
        <dbReference type="EMBL" id="KAI8564652.1"/>
    </source>
</evidence>
<dbReference type="EMBL" id="CM046390">
    <property type="protein sequence ID" value="KAI8564652.1"/>
    <property type="molecule type" value="Genomic_DNA"/>
</dbReference>
<name>A0ACC0PG22_RHOML</name>
<sequence length="63" mass="7456">MESTIRVILIHCLGATQRFMIRAMMPMKRGQTLWHNKGKRPLKILHLSMSRRMLKTLEQLPQV</sequence>